<evidence type="ECO:0000313" key="2">
    <source>
        <dbReference type="Proteomes" id="UP001481413"/>
    </source>
</evidence>
<proteinExistence type="predicted"/>
<reference evidence="1 2" key="1">
    <citation type="submission" date="2024-04" db="EMBL/GenBank/DDBJ databases">
        <title>Draft genome sequence of Thalassolituus maritimus NBRC 116585.</title>
        <authorList>
            <person name="Miyakawa T."/>
            <person name="Kusuya Y."/>
            <person name="Miura T."/>
        </authorList>
    </citation>
    <scope>NUCLEOTIDE SEQUENCE [LARGE SCALE GENOMIC DNA]</scope>
    <source>
        <strain evidence="1 2">5NW40-0001</strain>
    </source>
</reference>
<protein>
    <submittedName>
        <fullName evidence="1">Uncharacterized protein</fullName>
    </submittedName>
</protein>
<gene>
    <name evidence="1" type="ORF">NBRC116585_29270</name>
</gene>
<comment type="caution">
    <text evidence="1">The sequence shown here is derived from an EMBL/GenBank/DDBJ whole genome shotgun (WGS) entry which is preliminary data.</text>
</comment>
<name>A0ABQ0A341_9GAMM</name>
<keyword evidence="2" id="KW-1185">Reference proteome</keyword>
<accession>A0ABQ0A341</accession>
<dbReference type="Proteomes" id="UP001481413">
    <property type="component" value="Unassembled WGS sequence"/>
</dbReference>
<organism evidence="1 2">
    <name type="scientific">Thalassolituus maritimus</name>
    <dbReference type="NCBI Taxonomy" id="484498"/>
    <lineage>
        <taxon>Bacteria</taxon>
        <taxon>Pseudomonadati</taxon>
        <taxon>Pseudomonadota</taxon>
        <taxon>Gammaproteobacteria</taxon>
        <taxon>Oceanospirillales</taxon>
        <taxon>Oceanospirillaceae</taxon>
        <taxon>Thalassolituus</taxon>
    </lineage>
</organism>
<evidence type="ECO:0000313" key="1">
    <source>
        <dbReference type="EMBL" id="GAA6146808.1"/>
    </source>
</evidence>
<dbReference type="EMBL" id="BAABWH010000010">
    <property type="protein sequence ID" value="GAA6146808.1"/>
    <property type="molecule type" value="Genomic_DNA"/>
</dbReference>
<sequence>MVKFEVNYDNRERTMEYLEKFDGGNIEKIEIAYNSINMSLTQEGGQGRVNLIFSQVVSFKFDNSSGHECMSGLTSWPRYVSIAFGDESIATTIGTSLDCNFKDILSCGFFVESRSLSVIERET</sequence>
<dbReference type="RefSeq" id="WP_353296018.1">
    <property type="nucleotide sequence ID" value="NZ_BAABWH010000010.1"/>
</dbReference>